<dbReference type="AlphaFoldDB" id="A0A8E6B7Z1"/>
<dbReference type="Pfam" id="PF03965">
    <property type="entry name" value="Penicillinase_R"/>
    <property type="match status" value="1"/>
</dbReference>
<name>A0A8E6B7Z1_9BACT</name>
<sequence length="127" mass="14667">MSRPAAKELTERELEVMHIFWEQGAMTAASAREQLSQKQRDLTYTTVATLVRILHEKGFLIQKNDERPFVYEASQPYETVSKRLLNDVIDRVFRGSREKLLVSLIDQKKLSPQERAFLESLLKEGGS</sequence>
<protein>
    <submittedName>
        <fullName evidence="5">BlaI/MecI/CopY family transcriptional regulator</fullName>
    </submittedName>
</protein>
<dbReference type="Gene3D" id="1.10.10.10">
    <property type="entry name" value="Winged helix-like DNA-binding domain superfamily/Winged helix DNA-binding domain"/>
    <property type="match status" value="1"/>
</dbReference>
<dbReference type="GO" id="GO:0003677">
    <property type="term" value="F:DNA binding"/>
    <property type="evidence" value="ECO:0007669"/>
    <property type="project" value="UniProtKB-KW"/>
</dbReference>
<keyword evidence="6" id="KW-1185">Reference proteome</keyword>
<evidence type="ECO:0000256" key="4">
    <source>
        <dbReference type="ARBA" id="ARBA00023163"/>
    </source>
</evidence>
<reference evidence="5" key="1">
    <citation type="submission" date="2021-05" db="EMBL/GenBank/DDBJ databases">
        <title>Complete genome sequence of the cellulolytic planctomycete Telmatocola sphagniphila SP2T and characterization of the first cellulase from planctomycetes.</title>
        <authorList>
            <person name="Rakitin A.L."/>
            <person name="Beletsky A.V."/>
            <person name="Naumoff D.G."/>
            <person name="Kulichevskaya I.S."/>
            <person name="Mardanov A.V."/>
            <person name="Ravin N.V."/>
            <person name="Dedysh S.N."/>
        </authorList>
    </citation>
    <scope>NUCLEOTIDE SEQUENCE</scope>
    <source>
        <strain evidence="5">SP2T</strain>
    </source>
</reference>
<evidence type="ECO:0000256" key="2">
    <source>
        <dbReference type="ARBA" id="ARBA00023015"/>
    </source>
</evidence>
<organism evidence="5 6">
    <name type="scientific">Telmatocola sphagniphila</name>
    <dbReference type="NCBI Taxonomy" id="1123043"/>
    <lineage>
        <taxon>Bacteria</taxon>
        <taxon>Pseudomonadati</taxon>
        <taxon>Planctomycetota</taxon>
        <taxon>Planctomycetia</taxon>
        <taxon>Gemmatales</taxon>
        <taxon>Gemmataceae</taxon>
    </lineage>
</organism>
<proteinExistence type="inferred from homology"/>
<dbReference type="InterPro" id="IPR036388">
    <property type="entry name" value="WH-like_DNA-bd_sf"/>
</dbReference>
<evidence type="ECO:0000256" key="1">
    <source>
        <dbReference type="ARBA" id="ARBA00011046"/>
    </source>
</evidence>
<dbReference type="GO" id="GO:0045892">
    <property type="term" value="P:negative regulation of DNA-templated transcription"/>
    <property type="evidence" value="ECO:0007669"/>
    <property type="project" value="InterPro"/>
</dbReference>
<keyword evidence="2" id="KW-0805">Transcription regulation</keyword>
<dbReference type="Proteomes" id="UP000676194">
    <property type="component" value="Chromosome"/>
</dbReference>
<keyword evidence="4" id="KW-0804">Transcription</keyword>
<dbReference type="Gene3D" id="1.10.4040.10">
    <property type="entry name" value="Penicillinase repressor domain"/>
    <property type="match status" value="1"/>
</dbReference>
<gene>
    <name evidence="5" type="ORF">KIH39_03175</name>
</gene>
<dbReference type="InterPro" id="IPR005650">
    <property type="entry name" value="BlaI_family"/>
</dbReference>
<dbReference type="PIRSF" id="PIRSF019455">
    <property type="entry name" value="CopR_AtkY"/>
    <property type="match status" value="1"/>
</dbReference>
<dbReference type="EMBL" id="CP074694">
    <property type="protein sequence ID" value="QVL32934.1"/>
    <property type="molecule type" value="Genomic_DNA"/>
</dbReference>
<dbReference type="SUPFAM" id="SSF46785">
    <property type="entry name" value="Winged helix' DNA-binding domain"/>
    <property type="match status" value="1"/>
</dbReference>
<dbReference type="InterPro" id="IPR036390">
    <property type="entry name" value="WH_DNA-bd_sf"/>
</dbReference>
<evidence type="ECO:0000256" key="3">
    <source>
        <dbReference type="ARBA" id="ARBA00023125"/>
    </source>
</evidence>
<evidence type="ECO:0000313" key="5">
    <source>
        <dbReference type="EMBL" id="QVL32934.1"/>
    </source>
</evidence>
<comment type="similarity">
    <text evidence="1">Belongs to the BlaI transcriptional regulatory family.</text>
</comment>
<dbReference type="RefSeq" id="WP_213497824.1">
    <property type="nucleotide sequence ID" value="NZ_CP074694.1"/>
</dbReference>
<dbReference type="KEGG" id="tsph:KIH39_03175"/>
<evidence type="ECO:0000313" key="6">
    <source>
        <dbReference type="Proteomes" id="UP000676194"/>
    </source>
</evidence>
<accession>A0A8E6B7Z1</accession>
<keyword evidence="3" id="KW-0238">DNA-binding</keyword>